<organism evidence="11 12">
    <name type="scientific">ssRNA phage SRR5466725_2</name>
    <dbReference type="NCBI Taxonomy" id="2786418"/>
    <lineage>
        <taxon>Viruses</taxon>
        <taxon>Riboviria</taxon>
        <taxon>Orthornavirae</taxon>
        <taxon>Lenarviricota</taxon>
        <taxon>Leviviricetes</taxon>
        <taxon>Norzivirales</taxon>
        <taxon>Atkinsviridae</taxon>
        <taxon>Wahbolevirus</taxon>
        <taxon>Wahbolevirus lutadaptatum</taxon>
    </lineage>
</organism>
<name>A0A8S5L3Y8_9VIRU</name>
<sequence length="570" mass="64486">MDAIPVILKSLLPRPTESIICSDLTHKQVALIQLHESIVKKYEPTGENQAADKAALDLFIESSELCKLWEPDETSYHYSTMCRARELLKRRFFGGELQAPRVTLAKALDRLKPGPGSSLGAKGQTDFIGKLFFSKLSTYDKSLWRYYKDNVPTIWKAAEHKRQKQYGECCIVKSSKLTYAKKYFNVSRVINTEASVEMLFQLGVGDLLEDCLQDWFNISLDTQPTINRFLARIGSLYGSHATVDLKSASDLISQRFTSWFFCPQMYKPLDSIRAKSIELPDGNIHELGTFSTMGNGFTFPMQTLIFACIIEAAYEELGLSTYNFGMIPSFSVFGDDIVCVKQAYDKVLGLLEWCGFRVNRTKSFNTGSFRESCGQDFFKGHDVRGVYVKKFSHETHKFSVFNRLTRWSVRNGVDLSDLLRHIKGLVEFRPVPFDESDAAGIKVPYGLSGRSTRCDGAIRYKCYRPKPTRFSTRRYDDNPLALELAALGGYIKGSSRLTSSLGNDGVMLRYHHLFKPMPDKVPVGSVTVRDSPGGDPRVKLKRCSTHSWDWIPHKGLTPLDYQIVLLDILS</sequence>
<accession>A0A8S5L3Y8</accession>
<keyword evidence="3" id="KW-0808">Transferase</keyword>
<keyword evidence="9" id="KW-0479">Metal-binding</keyword>
<keyword evidence="4" id="KW-0548">Nucleotidyltransferase</keyword>
<dbReference type="RefSeq" id="YP_010768988.1">
    <property type="nucleotide sequence ID" value="NC_073846.1"/>
</dbReference>
<feature type="binding site" evidence="9">
    <location>
        <position position="335"/>
    </location>
    <ligand>
        <name>Mg(2+)</name>
        <dbReference type="ChEBI" id="CHEBI:18420"/>
        <label>2</label>
    </ligand>
</feature>
<dbReference type="GeneID" id="80397875"/>
<keyword evidence="12" id="KW-1185">Reference proteome</keyword>
<comment type="cofactor">
    <cofactor evidence="9">
        <name>Mg(2+)</name>
        <dbReference type="ChEBI" id="CHEBI:18420"/>
    </cofactor>
    <text evidence="9">Binds 2 Mg(2+) per subunit.</text>
</comment>
<keyword evidence="6" id="KW-0693">Viral RNA replication</keyword>
<dbReference type="GO" id="GO:0039694">
    <property type="term" value="P:viral RNA genome replication"/>
    <property type="evidence" value="ECO:0007669"/>
    <property type="project" value="InterPro"/>
</dbReference>
<dbReference type="InterPro" id="IPR043502">
    <property type="entry name" value="DNA/RNA_pol_sf"/>
</dbReference>
<evidence type="ECO:0000256" key="8">
    <source>
        <dbReference type="ARBA" id="ARBA00048744"/>
    </source>
</evidence>
<dbReference type="InterPro" id="IPR007096">
    <property type="entry name" value="RNA-dir_Rpol_cat_phage"/>
</dbReference>
<dbReference type="Pfam" id="PF03431">
    <property type="entry name" value="RNA_replicase_B"/>
    <property type="match status" value="1"/>
</dbReference>
<evidence type="ECO:0000256" key="6">
    <source>
        <dbReference type="ARBA" id="ARBA00022953"/>
    </source>
</evidence>
<feature type="domain" description="RdRp catalytic" evidence="10">
    <location>
        <begin position="229"/>
        <end position="367"/>
    </location>
</feature>
<dbReference type="GO" id="GO:0046872">
    <property type="term" value="F:metal ion binding"/>
    <property type="evidence" value="ECO:0007669"/>
    <property type="project" value="UniProtKB-KW"/>
</dbReference>
<evidence type="ECO:0000259" key="10">
    <source>
        <dbReference type="PROSITE" id="PS50522"/>
    </source>
</evidence>
<keyword evidence="2 11" id="KW-0696">RNA-directed RNA polymerase</keyword>
<protein>
    <recommendedName>
        <fullName evidence="1">RNA-directed RNA polymerase</fullName>
        <ecNumber evidence="1">2.7.7.48</ecNumber>
    </recommendedName>
    <alternativeName>
        <fullName evidence="7">RNA replicase beta chain</fullName>
    </alternativeName>
</protein>
<keyword evidence="9" id="KW-0460">Magnesium</keyword>
<dbReference type="Proteomes" id="UP000676278">
    <property type="component" value="Segment"/>
</dbReference>
<dbReference type="SUPFAM" id="SSF56672">
    <property type="entry name" value="DNA/RNA polymerases"/>
    <property type="match status" value="1"/>
</dbReference>
<dbReference type="GO" id="GO:0003968">
    <property type="term" value="F:RNA-directed RNA polymerase activity"/>
    <property type="evidence" value="ECO:0007669"/>
    <property type="project" value="UniProtKB-KW"/>
</dbReference>
<reference evidence="11" key="1">
    <citation type="submission" date="2020-09" db="EMBL/GenBank/DDBJ databases">
        <title>Leviviricetes taxonomy.</title>
        <authorList>
            <person name="Stockdale S.R."/>
            <person name="Callanan J."/>
            <person name="Adriaenssens E.M."/>
            <person name="Kuhn J.H."/>
            <person name="Rumnieks J."/>
            <person name="Shkoporov A."/>
            <person name="Draper L.A."/>
            <person name="Ross P."/>
            <person name="Hill C."/>
        </authorList>
    </citation>
    <scope>NUCLEOTIDE SEQUENCE</scope>
</reference>
<gene>
    <name evidence="11" type="primary">SRR5466725_2_4</name>
</gene>
<comment type="catalytic activity">
    <reaction evidence="8">
        <text>RNA(n) + a ribonucleoside 5'-triphosphate = RNA(n+1) + diphosphate</text>
        <dbReference type="Rhea" id="RHEA:21248"/>
        <dbReference type="Rhea" id="RHEA-COMP:14527"/>
        <dbReference type="Rhea" id="RHEA-COMP:17342"/>
        <dbReference type="ChEBI" id="CHEBI:33019"/>
        <dbReference type="ChEBI" id="CHEBI:61557"/>
        <dbReference type="ChEBI" id="CHEBI:140395"/>
        <dbReference type="EC" id="2.7.7.48"/>
    </reaction>
</comment>
<evidence type="ECO:0000256" key="5">
    <source>
        <dbReference type="ARBA" id="ARBA00022741"/>
    </source>
</evidence>
<proteinExistence type="predicted"/>
<dbReference type="EC" id="2.7.7.48" evidence="1"/>
<dbReference type="PROSITE" id="PS50522">
    <property type="entry name" value="RDRP_PHAGE"/>
    <property type="match status" value="1"/>
</dbReference>
<keyword evidence="5" id="KW-0547">Nucleotide-binding</keyword>
<evidence type="ECO:0000256" key="1">
    <source>
        <dbReference type="ARBA" id="ARBA00012494"/>
    </source>
</evidence>
<dbReference type="GO" id="GO:0000166">
    <property type="term" value="F:nucleotide binding"/>
    <property type="evidence" value="ECO:0007669"/>
    <property type="project" value="UniProtKB-KW"/>
</dbReference>
<dbReference type="KEGG" id="vg:80397875"/>
<evidence type="ECO:0000313" key="11">
    <source>
        <dbReference type="EMBL" id="DAD52408.1"/>
    </source>
</evidence>
<evidence type="ECO:0000256" key="2">
    <source>
        <dbReference type="ARBA" id="ARBA00022484"/>
    </source>
</evidence>
<dbReference type="EMBL" id="BK014094">
    <property type="protein sequence ID" value="DAD52408.1"/>
    <property type="molecule type" value="Genomic_RNA"/>
</dbReference>
<evidence type="ECO:0000256" key="3">
    <source>
        <dbReference type="ARBA" id="ARBA00022679"/>
    </source>
</evidence>
<evidence type="ECO:0000256" key="4">
    <source>
        <dbReference type="ARBA" id="ARBA00022695"/>
    </source>
</evidence>
<evidence type="ECO:0000313" key="12">
    <source>
        <dbReference type="Proteomes" id="UP000676278"/>
    </source>
</evidence>
<evidence type="ECO:0000256" key="7">
    <source>
        <dbReference type="ARBA" id="ARBA00030248"/>
    </source>
</evidence>
<evidence type="ECO:0000256" key="9">
    <source>
        <dbReference type="PIRSR" id="PIRSR605093-1"/>
    </source>
</evidence>
<dbReference type="InterPro" id="IPR005093">
    <property type="entry name" value="RNArep_beta"/>
</dbReference>
<feature type="binding site" evidence="9">
    <location>
        <position position="336"/>
    </location>
    <ligand>
        <name>Mg(2+)</name>
        <dbReference type="ChEBI" id="CHEBI:18420"/>
        <label>2</label>
    </ligand>
</feature>
<feature type="binding site" evidence="9">
    <location>
        <position position="244"/>
    </location>
    <ligand>
        <name>Mg(2+)</name>
        <dbReference type="ChEBI" id="CHEBI:18420"/>
        <label>2</label>
    </ligand>
</feature>